<accession>A0A2K3KC61</accession>
<evidence type="ECO:0000313" key="2">
    <source>
        <dbReference type="Proteomes" id="UP000236291"/>
    </source>
</evidence>
<reference evidence="1 2" key="1">
    <citation type="journal article" date="2014" name="Am. J. Bot.">
        <title>Genome assembly and annotation for red clover (Trifolium pratense; Fabaceae).</title>
        <authorList>
            <person name="Istvanek J."/>
            <person name="Jaros M."/>
            <person name="Krenek A."/>
            <person name="Repkova J."/>
        </authorList>
    </citation>
    <scope>NUCLEOTIDE SEQUENCE [LARGE SCALE GENOMIC DNA]</scope>
    <source>
        <strain evidence="2">cv. Tatra</strain>
        <tissue evidence="1">Young leaves</tissue>
    </source>
</reference>
<evidence type="ECO:0000313" key="1">
    <source>
        <dbReference type="EMBL" id="PNX63843.1"/>
    </source>
</evidence>
<proteinExistence type="predicted"/>
<gene>
    <name evidence="1" type="ORF">L195_g061823</name>
</gene>
<feature type="non-terminal residue" evidence="1">
    <location>
        <position position="115"/>
    </location>
</feature>
<organism evidence="1 2">
    <name type="scientific">Trifolium pratense</name>
    <name type="common">Red clover</name>
    <dbReference type="NCBI Taxonomy" id="57577"/>
    <lineage>
        <taxon>Eukaryota</taxon>
        <taxon>Viridiplantae</taxon>
        <taxon>Streptophyta</taxon>
        <taxon>Embryophyta</taxon>
        <taxon>Tracheophyta</taxon>
        <taxon>Spermatophyta</taxon>
        <taxon>Magnoliopsida</taxon>
        <taxon>eudicotyledons</taxon>
        <taxon>Gunneridae</taxon>
        <taxon>Pentapetalae</taxon>
        <taxon>rosids</taxon>
        <taxon>fabids</taxon>
        <taxon>Fabales</taxon>
        <taxon>Fabaceae</taxon>
        <taxon>Papilionoideae</taxon>
        <taxon>50 kb inversion clade</taxon>
        <taxon>NPAAA clade</taxon>
        <taxon>Hologalegina</taxon>
        <taxon>IRL clade</taxon>
        <taxon>Trifolieae</taxon>
        <taxon>Trifolium</taxon>
    </lineage>
</organism>
<name>A0A2K3KC61_TRIPR</name>
<protein>
    <submittedName>
        <fullName evidence="1">Uncharacterized protein</fullName>
    </submittedName>
</protein>
<sequence>TDNPKNESCKGITLRSRELPNLEVVEKLKKKKEIEVPSPHAMVPYPRKKKVKNQDREFHKFMEVLNKLEMAIPLVEALEEMPTYAKFLKELLTKKRKPVEDDTMDMTEECSALIQ</sequence>
<dbReference type="EMBL" id="ASHM01159201">
    <property type="protein sequence ID" value="PNX63843.1"/>
    <property type="molecule type" value="Genomic_DNA"/>
</dbReference>
<dbReference type="Proteomes" id="UP000236291">
    <property type="component" value="Unassembled WGS sequence"/>
</dbReference>
<comment type="caution">
    <text evidence="1">The sequence shown here is derived from an EMBL/GenBank/DDBJ whole genome shotgun (WGS) entry which is preliminary data.</text>
</comment>
<dbReference type="AlphaFoldDB" id="A0A2K3KC61"/>
<feature type="non-terminal residue" evidence="1">
    <location>
        <position position="1"/>
    </location>
</feature>
<reference evidence="1 2" key="2">
    <citation type="journal article" date="2017" name="Front. Plant Sci.">
        <title>Gene Classification and Mining of Molecular Markers Useful in Red Clover (Trifolium pratense) Breeding.</title>
        <authorList>
            <person name="Istvanek J."/>
            <person name="Dluhosova J."/>
            <person name="Dluhos P."/>
            <person name="Patkova L."/>
            <person name="Nedelnik J."/>
            <person name="Repkova J."/>
        </authorList>
    </citation>
    <scope>NUCLEOTIDE SEQUENCE [LARGE SCALE GENOMIC DNA]</scope>
    <source>
        <strain evidence="2">cv. Tatra</strain>
        <tissue evidence="1">Young leaves</tissue>
    </source>
</reference>